<reference evidence="8" key="1">
    <citation type="journal article" date="2020" name="Phytopathology">
        <title>Genome sequence of the chestnut blight fungus Cryphonectria parasitica EP155: A fundamental resource for an archetypical invasive plant pathogen.</title>
        <authorList>
            <person name="Crouch J.A."/>
            <person name="Dawe A."/>
            <person name="Aerts A."/>
            <person name="Barry K."/>
            <person name="Churchill A.C.L."/>
            <person name="Grimwood J."/>
            <person name="Hillman B."/>
            <person name="Milgroom M.G."/>
            <person name="Pangilinan J."/>
            <person name="Smith M."/>
            <person name="Salamov A."/>
            <person name="Schmutz J."/>
            <person name="Yadav J."/>
            <person name="Grigoriev I.V."/>
            <person name="Nuss D."/>
        </authorList>
    </citation>
    <scope>NUCLEOTIDE SEQUENCE</scope>
    <source>
        <strain evidence="8">EP155</strain>
    </source>
</reference>
<dbReference type="PANTHER" id="PTHR37451">
    <property type="entry name" value="MARVEL DOMAIN"/>
    <property type="match status" value="1"/>
</dbReference>
<feature type="transmembrane region" description="Helical" evidence="6">
    <location>
        <begin position="115"/>
        <end position="134"/>
    </location>
</feature>
<evidence type="ECO:0000313" key="8">
    <source>
        <dbReference type="EMBL" id="KAF3765826.1"/>
    </source>
</evidence>
<dbReference type="RefSeq" id="XP_040776787.1">
    <property type="nucleotide sequence ID" value="XM_040926126.1"/>
</dbReference>
<name>A0A9P4Y395_CRYP1</name>
<dbReference type="GeneID" id="63843255"/>
<dbReference type="GO" id="GO:0016020">
    <property type="term" value="C:membrane"/>
    <property type="evidence" value="ECO:0007669"/>
    <property type="project" value="UniProtKB-SubCell"/>
</dbReference>
<gene>
    <name evidence="8" type="ORF">M406DRAFT_88620</name>
</gene>
<evidence type="ECO:0000256" key="6">
    <source>
        <dbReference type="SAM" id="Phobius"/>
    </source>
</evidence>
<dbReference type="Pfam" id="PF01284">
    <property type="entry name" value="MARVEL"/>
    <property type="match status" value="1"/>
</dbReference>
<keyword evidence="4 6" id="KW-0472">Membrane</keyword>
<evidence type="ECO:0000256" key="5">
    <source>
        <dbReference type="SAM" id="MobiDB-lite"/>
    </source>
</evidence>
<sequence length="173" mass="18726">MGFPVMLALRAVQAAFAVVILGLTAYVANWYNVDTLTSSPSQVNFLVFVPLFTLLSVAYLELAPRFMPKFHHPWAVLSLEATNVVFYFAGFVAMAVFLSRLLFCRGAVCGSARAATVFGAFEFALWAATTAFTFKDALRGHSGGFRRGGSGKTQMQFEQRAGGPSMKESAMAA</sequence>
<evidence type="ECO:0000256" key="4">
    <source>
        <dbReference type="ARBA" id="ARBA00023136"/>
    </source>
</evidence>
<feature type="domain" description="MARVEL" evidence="7">
    <location>
        <begin position="6"/>
        <end position="132"/>
    </location>
</feature>
<dbReference type="EMBL" id="MU032347">
    <property type="protein sequence ID" value="KAF3765826.1"/>
    <property type="molecule type" value="Genomic_DNA"/>
</dbReference>
<feature type="transmembrane region" description="Helical" evidence="6">
    <location>
        <begin position="7"/>
        <end position="31"/>
    </location>
</feature>
<proteinExistence type="predicted"/>
<dbReference type="Proteomes" id="UP000803844">
    <property type="component" value="Unassembled WGS sequence"/>
</dbReference>
<organism evidence="8 9">
    <name type="scientific">Cryphonectria parasitica (strain ATCC 38755 / EP155)</name>
    <dbReference type="NCBI Taxonomy" id="660469"/>
    <lineage>
        <taxon>Eukaryota</taxon>
        <taxon>Fungi</taxon>
        <taxon>Dikarya</taxon>
        <taxon>Ascomycota</taxon>
        <taxon>Pezizomycotina</taxon>
        <taxon>Sordariomycetes</taxon>
        <taxon>Sordariomycetidae</taxon>
        <taxon>Diaporthales</taxon>
        <taxon>Cryphonectriaceae</taxon>
        <taxon>Cryphonectria-Endothia species complex</taxon>
        <taxon>Cryphonectria</taxon>
    </lineage>
</organism>
<dbReference type="PANTHER" id="PTHR37451:SF5">
    <property type="entry name" value="MARVEL DOMAIN-CONTAINING PROTEIN"/>
    <property type="match status" value="1"/>
</dbReference>
<comment type="subcellular location">
    <subcellularLocation>
        <location evidence="1">Membrane</location>
        <topology evidence="1">Multi-pass membrane protein</topology>
    </subcellularLocation>
</comment>
<dbReference type="OrthoDB" id="2117453at2759"/>
<comment type="caution">
    <text evidence="8">The sequence shown here is derived from an EMBL/GenBank/DDBJ whole genome shotgun (WGS) entry which is preliminary data.</text>
</comment>
<dbReference type="AlphaFoldDB" id="A0A9P4Y395"/>
<evidence type="ECO:0000259" key="7">
    <source>
        <dbReference type="Pfam" id="PF01284"/>
    </source>
</evidence>
<feature type="transmembrane region" description="Helical" evidence="6">
    <location>
        <begin position="84"/>
        <end position="103"/>
    </location>
</feature>
<keyword evidence="3 6" id="KW-1133">Transmembrane helix</keyword>
<feature type="transmembrane region" description="Helical" evidence="6">
    <location>
        <begin position="43"/>
        <end position="63"/>
    </location>
</feature>
<evidence type="ECO:0000313" key="9">
    <source>
        <dbReference type="Proteomes" id="UP000803844"/>
    </source>
</evidence>
<evidence type="ECO:0000256" key="3">
    <source>
        <dbReference type="ARBA" id="ARBA00022989"/>
    </source>
</evidence>
<keyword evidence="9" id="KW-1185">Reference proteome</keyword>
<evidence type="ECO:0000256" key="1">
    <source>
        <dbReference type="ARBA" id="ARBA00004141"/>
    </source>
</evidence>
<feature type="region of interest" description="Disordered" evidence="5">
    <location>
        <begin position="145"/>
        <end position="173"/>
    </location>
</feature>
<accession>A0A9P4Y395</accession>
<keyword evidence="2 6" id="KW-0812">Transmembrane</keyword>
<protein>
    <recommendedName>
        <fullName evidence="7">MARVEL domain-containing protein</fullName>
    </recommendedName>
</protein>
<dbReference type="InterPro" id="IPR008253">
    <property type="entry name" value="Marvel"/>
</dbReference>
<evidence type="ECO:0000256" key="2">
    <source>
        <dbReference type="ARBA" id="ARBA00022692"/>
    </source>
</evidence>